<dbReference type="PROSITE" id="PS50287">
    <property type="entry name" value="SRCR_2"/>
    <property type="match status" value="2"/>
</dbReference>
<evidence type="ECO:0000256" key="10">
    <source>
        <dbReference type="PROSITE-ProRule" id="PRU00196"/>
    </source>
</evidence>
<evidence type="ECO:0000256" key="9">
    <source>
        <dbReference type="ARBA" id="ARBA00023180"/>
    </source>
</evidence>
<dbReference type="AlphaFoldDB" id="R7UH43"/>
<dbReference type="HOGENOM" id="CLU_002555_1_2_1"/>
<keyword evidence="9" id="KW-0325">Glycoprotein</keyword>
<comment type="caution">
    <text evidence="10">Lacks conserved residue(s) required for the propagation of feature annotation.</text>
</comment>
<feature type="non-terminal residue" evidence="12">
    <location>
        <position position="1"/>
    </location>
</feature>
<keyword evidence="2" id="KW-0812">Transmembrane</keyword>
<dbReference type="PRINTS" id="PR00258">
    <property type="entry name" value="SPERACTRCPTR"/>
</dbReference>
<dbReference type="Gene3D" id="3.10.250.10">
    <property type="entry name" value="SRCR-like domain"/>
    <property type="match status" value="2"/>
</dbReference>
<dbReference type="OrthoDB" id="549235at2759"/>
<evidence type="ECO:0000256" key="1">
    <source>
        <dbReference type="ARBA" id="ARBA00004167"/>
    </source>
</evidence>
<evidence type="ECO:0000256" key="6">
    <source>
        <dbReference type="ARBA" id="ARBA00023136"/>
    </source>
</evidence>
<comment type="subcellular location">
    <subcellularLocation>
        <location evidence="1">Membrane</location>
        <topology evidence="1">Single-pass membrane protein</topology>
    </subcellularLocation>
</comment>
<evidence type="ECO:0000256" key="4">
    <source>
        <dbReference type="ARBA" id="ARBA00022737"/>
    </source>
</evidence>
<keyword evidence="4" id="KW-0677">Repeat</keyword>
<keyword evidence="5" id="KW-1133">Transmembrane helix</keyword>
<evidence type="ECO:0000256" key="2">
    <source>
        <dbReference type="ARBA" id="ARBA00022692"/>
    </source>
</evidence>
<proteinExistence type="predicted"/>
<keyword evidence="8" id="KW-0675">Receptor</keyword>
<evidence type="ECO:0000256" key="8">
    <source>
        <dbReference type="ARBA" id="ARBA00023170"/>
    </source>
</evidence>
<evidence type="ECO:0000313" key="12">
    <source>
        <dbReference type="EMBL" id="ELU02587.1"/>
    </source>
</evidence>
<keyword evidence="3" id="KW-0732">Signal</keyword>
<accession>R7UH43</accession>
<dbReference type="FunFam" id="3.10.250.10:FF:000007">
    <property type="entry name" value="Soluble scavenger receptor cysteine-rich domain-containing protein SSC5D"/>
    <property type="match status" value="1"/>
</dbReference>
<dbReference type="InterPro" id="IPR001190">
    <property type="entry name" value="SRCR"/>
</dbReference>
<gene>
    <name evidence="12" type="ORF">CAPTEDRAFT_98516</name>
</gene>
<dbReference type="SMART" id="SM00202">
    <property type="entry name" value="SR"/>
    <property type="match status" value="2"/>
</dbReference>
<dbReference type="STRING" id="283909.R7UH43"/>
<name>R7UH43_CAPTE</name>
<organism evidence="12">
    <name type="scientific">Capitella teleta</name>
    <name type="common">Polychaete worm</name>
    <dbReference type="NCBI Taxonomy" id="283909"/>
    <lineage>
        <taxon>Eukaryota</taxon>
        <taxon>Metazoa</taxon>
        <taxon>Spiralia</taxon>
        <taxon>Lophotrochozoa</taxon>
        <taxon>Annelida</taxon>
        <taxon>Polychaeta</taxon>
        <taxon>Sedentaria</taxon>
        <taxon>Scolecida</taxon>
        <taxon>Capitellidae</taxon>
        <taxon>Capitella</taxon>
    </lineage>
</organism>
<dbReference type="PANTHER" id="PTHR48071:SF18">
    <property type="entry name" value="DELETED IN MALIGNANT BRAIN TUMORS 1 PROTEIN-RELATED"/>
    <property type="match status" value="1"/>
</dbReference>
<dbReference type="EMBL" id="KB303899">
    <property type="protein sequence ID" value="ELU02587.1"/>
    <property type="molecule type" value="Genomic_DNA"/>
</dbReference>
<evidence type="ECO:0000256" key="5">
    <source>
        <dbReference type="ARBA" id="ARBA00022989"/>
    </source>
</evidence>
<dbReference type="SUPFAM" id="SSF56487">
    <property type="entry name" value="SRCR-like"/>
    <property type="match status" value="2"/>
</dbReference>
<dbReference type="PANTHER" id="PTHR48071">
    <property type="entry name" value="SRCR DOMAIN-CONTAINING PROTEIN"/>
    <property type="match status" value="1"/>
</dbReference>
<keyword evidence="7" id="KW-1015">Disulfide bond</keyword>
<keyword evidence="6" id="KW-0472">Membrane</keyword>
<dbReference type="GO" id="GO:0016020">
    <property type="term" value="C:membrane"/>
    <property type="evidence" value="ECO:0007669"/>
    <property type="project" value="UniProtKB-SubCell"/>
</dbReference>
<sequence>LRLTGGSTSNIGRLEVFHRGEWGTVCDDDFTDEAAAVFCKTLGLPYANADALGNYGGGYSLPILLDQVTCHSAIDARYCRHRGWKIHDCTTNENVGISWKHTRLRLIGSTSNIGRLEVFHRGEWRTVCGDDFTDEAAAVFCKALGLPYSNATAILNFGGGHPFPILLDQVTCQSSKDARYCRHGGWRDHDCTTNENLGLSCL</sequence>
<evidence type="ECO:0000256" key="7">
    <source>
        <dbReference type="ARBA" id="ARBA00023157"/>
    </source>
</evidence>
<reference evidence="12" key="1">
    <citation type="journal article" date="2013" name="Nature">
        <title>Insights into bilaterian evolution from three spiralian genomes.</title>
        <authorList>
            <person name="Simakov O."/>
            <person name="Marletaz F."/>
            <person name="Cho S.J."/>
            <person name="Edsinger-Gonzales E."/>
            <person name="Havlak P."/>
            <person name="Hellsten U."/>
            <person name="Kuo D.H."/>
            <person name="Larsson T."/>
            <person name="Lv J."/>
            <person name="Arendt D."/>
            <person name="Savage R."/>
            <person name="Osoegawa K."/>
            <person name="de Jong P."/>
            <person name="Grimwood J."/>
            <person name="Chapman J.A."/>
            <person name="Shapiro H."/>
            <person name="Aerts A."/>
            <person name="Otillar R.P."/>
            <person name="Terry A.Y."/>
            <person name="Boore J.L."/>
            <person name="Grigoriev I.V."/>
            <person name="Lindberg D.R."/>
            <person name="Seaver E.C."/>
            <person name="Weisblat D.A."/>
            <person name="Putnam N.H."/>
            <person name="Rokhsar D.S."/>
        </authorList>
    </citation>
    <scope>NUCLEOTIDE SEQUENCE</scope>
    <source>
        <strain evidence="12">I ESC-2004</strain>
    </source>
</reference>
<dbReference type="PROSITE" id="PS00420">
    <property type="entry name" value="SRCR_1"/>
    <property type="match status" value="1"/>
</dbReference>
<feature type="domain" description="SRCR" evidence="11">
    <location>
        <begin position="1"/>
        <end position="100"/>
    </location>
</feature>
<evidence type="ECO:0000256" key="3">
    <source>
        <dbReference type="ARBA" id="ARBA00022729"/>
    </source>
</evidence>
<evidence type="ECO:0000259" key="11">
    <source>
        <dbReference type="PROSITE" id="PS50287"/>
    </source>
</evidence>
<feature type="domain" description="SRCR" evidence="11">
    <location>
        <begin position="104"/>
        <end position="202"/>
    </location>
</feature>
<dbReference type="FunFam" id="3.10.250.10:FF:000016">
    <property type="entry name" value="Scavenger receptor cysteine-rich protein type 12"/>
    <property type="match status" value="1"/>
</dbReference>
<protein>
    <recommendedName>
        <fullName evidence="11">SRCR domain-containing protein</fullName>
    </recommendedName>
</protein>
<dbReference type="InterPro" id="IPR036772">
    <property type="entry name" value="SRCR-like_dom_sf"/>
</dbReference>
<dbReference type="OMA" id="NICDDSW"/>
<dbReference type="Pfam" id="PF00530">
    <property type="entry name" value="SRCR"/>
    <property type="match status" value="2"/>
</dbReference>